<dbReference type="EMBL" id="RBNI01004556">
    <property type="protein sequence ID" value="RUP47416.1"/>
    <property type="molecule type" value="Genomic_DNA"/>
</dbReference>
<dbReference type="InterPro" id="IPR015310">
    <property type="entry name" value="AHSA1-like_N"/>
</dbReference>
<dbReference type="Proteomes" id="UP000268093">
    <property type="component" value="Unassembled WGS sequence"/>
</dbReference>
<feature type="compositionally biased region" description="Basic residues" evidence="2">
    <location>
        <begin position="379"/>
        <end position="396"/>
    </location>
</feature>
<dbReference type="InterPro" id="IPR013538">
    <property type="entry name" value="ASHA1/2-like_C"/>
</dbReference>
<protein>
    <submittedName>
        <fullName evidence="5">Activator of Hsp90 ATPase</fullName>
    </submittedName>
</protein>
<comment type="caution">
    <text evidence="5">The sequence shown here is derived from an EMBL/GenBank/DDBJ whole genome shotgun (WGS) entry which is preliminary data.</text>
</comment>
<evidence type="ECO:0000313" key="5">
    <source>
        <dbReference type="EMBL" id="RUP47416.1"/>
    </source>
</evidence>
<dbReference type="SUPFAM" id="SSF55961">
    <property type="entry name" value="Bet v1-like"/>
    <property type="match status" value="1"/>
</dbReference>
<evidence type="ECO:0000313" key="6">
    <source>
        <dbReference type="Proteomes" id="UP000268093"/>
    </source>
</evidence>
<gene>
    <name evidence="5" type="ORF">BC936DRAFT_145756</name>
</gene>
<dbReference type="Gene3D" id="3.30.530.20">
    <property type="match status" value="1"/>
</dbReference>
<keyword evidence="3" id="KW-0812">Transmembrane</keyword>
<dbReference type="CDD" id="cd08892">
    <property type="entry name" value="SRPBCC_Aha1"/>
    <property type="match status" value="1"/>
</dbReference>
<dbReference type="GO" id="GO:0006457">
    <property type="term" value="P:protein folding"/>
    <property type="evidence" value="ECO:0007669"/>
    <property type="project" value="TreeGrafter"/>
</dbReference>
<dbReference type="SMART" id="SM01000">
    <property type="entry name" value="Aha1_N"/>
    <property type="match status" value="1"/>
</dbReference>
<evidence type="ECO:0000256" key="1">
    <source>
        <dbReference type="ARBA" id="ARBA00006817"/>
    </source>
</evidence>
<dbReference type="Pfam" id="PF09229">
    <property type="entry name" value="Aha1_N"/>
    <property type="match status" value="1"/>
</dbReference>
<dbReference type="OrthoDB" id="567237at2759"/>
<name>A0A433D999_9FUNG</name>
<feature type="domain" description="Activator of Hsp90 ATPase AHSA1-like N-terminal" evidence="4">
    <location>
        <begin position="12"/>
        <end position="145"/>
    </location>
</feature>
<comment type="similarity">
    <text evidence="1">Belongs to the AHA1 family.</text>
</comment>
<dbReference type="AlphaFoldDB" id="A0A433D999"/>
<dbReference type="InterPro" id="IPR036338">
    <property type="entry name" value="Aha1"/>
</dbReference>
<dbReference type="GO" id="GO:0051087">
    <property type="term" value="F:protein-folding chaperone binding"/>
    <property type="evidence" value="ECO:0007669"/>
    <property type="project" value="InterPro"/>
</dbReference>
<dbReference type="GO" id="GO:0001671">
    <property type="term" value="F:ATPase activator activity"/>
    <property type="evidence" value="ECO:0007669"/>
    <property type="project" value="InterPro"/>
</dbReference>
<dbReference type="SUPFAM" id="SSF103111">
    <property type="entry name" value="Activator of Hsp90 ATPase, Aha1"/>
    <property type="match status" value="1"/>
</dbReference>
<dbReference type="PANTHER" id="PTHR13009:SF22">
    <property type="entry name" value="LD43819P"/>
    <property type="match status" value="1"/>
</dbReference>
<dbReference type="GO" id="GO:0005829">
    <property type="term" value="C:cytosol"/>
    <property type="evidence" value="ECO:0007669"/>
    <property type="project" value="TreeGrafter"/>
</dbReference>
<organism evidence="5 6">
    <name type="scientific">Jimgerdemannia flammicorona</name>
    <dbReference type="NCBI Taxonomy" id="994334"/>
    <lineage>
        <taxon>Eukaryota</taxon>
        <taxon>Fungi</taxon>
        <taxon>Fungi incertae sedis</taxon>
        <taxon>Mucoromycota</taxon>
        <taxon>Mucoromycotina</taxon>
        <taxon>Endogonomycetes</taxon>
        <taxon>Endogonales</taxon>
        <taxon>Endogonaceae</taxon>
        <taxon>Jimgerdemannia</taxon>
    </lineage>
</organism>
<keyword evidence="6" id="KW-1185">Reference proteome</keyword>
<feature type="transmembrane region" description="Helical" evidence="3">
    <location>
        <begin position="408"/>
        <end position="429"/>
    </location>
</feature>
<dbReference type="PANTHER" id="PTHR13009">
    <property type="entry name" value="HEAT SHOCK PROTEIN 90 HSP90 CO-CHAPERONE AHA-1"/>
    <property type="match status" value="1"/>
</dbReference>
<keyword evidence="3" id="KW-1133">Transmembrane helix</keyword>
<sequence length="433" mass="48695">MSNWKNVNNWVNKNCLVWAKDYFNEQLVDITVDENGATVKTDSVTEVTGDCDLNQRKGKIITIFDVQMTINWSGSTSDGTEVKGKIQIPEVAHDTNINDYVFDITVFDEKSDKQPVRELIRKELTPLLRKKLANFSQDLIDAHAKDVYIDPEQLGQAPPPRLVHAETVGGTRVGTSTGTPEGKPAKVINTTTHKETIEFQTSAHDMYETLLDVQRVQAWTRGSAKISREPGSQFELFGGNVTGEIVEVVSTLILREMCDWICTQCFESLVPDKKIVQKWRLKSWPEGGFYRNSLIDLCNYADTFIFNIKHLDTLCRICHHSTVTFTFDQLSESVNLHITQTDVPVGEKDQTQHNWTGYYWSSIKSTFGYVIIPPEPGRKGKRRASLARKGKGKRGAKAAKGEASSLSVIYTSAGFVLLTAFSFGVYRYLYSSP</sequence>
<reference evidence="5 6" key="1">
    <citation type="journal article" date="2018" name="New Phytol.">
        <title>Phylogenomics of Endogonaceae and evolution of mycorrhizas within Mucoromycota.</title>
        <authorList>
            <person name="Chang Y."/>
            <person name="Desiro A."/>
            <person name="Na H."/>
            <person name="Sandor L."/>
            <person name="Lipzen A."/>
            <person name="Clum A."/>
            <person name="Barry K."/>
            <person name="Grigoriev I.V."/>
            <person name="Martin F.M."/>
            <person name="Stajich J.E."/>
            <person name="Smith M.E."/>
            <person name="Bonito G."/>
            <person name="Spatafora J.W."/>
        </authorList>
    </citation>
    <scope>NUCLEOTIDE SEQUENCE [LARGE SCALE GENOMIC DNA]</scope>
    <source>
        <strain evidence="5 6">GMNB39</strain>
    </source>
</reference>
<evidence type="ECO:0000256" key="3">
    <source>
        <dbReference type="SAM" id="Phobius"/>
    </source>
</evidence>
<feature type="region of interest" description="Disordered" evidence="2">
    <location>
        <begin position="377"/>
        <end position="396"/>
    </location>
</feature>
<evidence type="ECO:0000256" key="2">
    <source>
        <dbReference type="SAM" id="MobiDB-lite"/>
    </source>
</evidence>
<proteinExistence type="inferred from homology"/>
<dbReference type="InterPro" id="IPR023393">
    <property type="entry name" value="START-like_dom_sf"/>
</dbReference>
<accession>A0A433D999</accession>
<keyword evidence="3" id="KW-0472">Membrane</keyword>
<dbReference type="Gene3D" id="3.15.10.20">
    <property type="entry name" value="Activator of Hsp90 ATPase Aha1, N-terminal domain"/>
    <property type="match status" value="1"/>
</dbReference>
<evidence type="ECO:0000259" key="4">
    <source>
        <dbReference type="SMART" id="SM01000"/>
    </source>
</evidence>
<dbReference type="Pfam" id="PF08327">
    <property type="entry name" value="AHSA1"/>
    <property type="match status" value="1"/>
</dbReference>